<reference evidence="3" key="1">
    <citation type="submission" date="2025-08" db="UniProtKB">
        <authorList>
            <consortium name="RefSeq"/>
        </authorList>
    </citation>
    <scope>IDENTIFICATION</scope>
    <source>
        <tissue evidence="3">Whole blood</tissue>
    </source>
</reference>
<name>A0A384CE81_URSMA</name>
<evidence type="ECO:0000313" key="2">
    <source>
        <dbReference type="Proteomes" id="UP000261680"/>
    </source>
</evidence>
<dbReference type="GO" id="GO:0033148">
    <property type="term" value="P:positive regulation of intracellular estrogen receptor signaling pathway"/>
    <property type="evidence" value="ECO:0007669"/>
    <property type="project" value="TreeGrafter"/>
</dbReference>
<dbReference type="Proteomes" id="UP000261680">
    <property type="component" value="Unplaced"/>
</dbReference>
<dbReference type="InterPro" id="IPR027852">
    <property type="entry name" value="C1ORF64"/>
</dbReference>
<accession>A0A384CE81</accession>
<gene>
    <name evidence="3" type="primary">SRARP</name>
</gene>
<dbReference type="AlphaFoldDB" id="A0A384CE81"/>
<feature type="compositionally biased region" description="Low complexity" evidence="1">
    <location>
        <begin position="176"/>
        <end position="188"/>
    </location>
</feature>
<dbReference type="GO" id="GO:0030331">
    <property type="term" value="F:nuclear estrogen receptor binding"/>
    <property type="evidence" value="ECO:0007669"/>
    <property type="project" value="TreeGrafter"/>
</dbReference>
<dbReference type="PANTHER" id="PTHR38494:SF1">
    <property type="entry name" value="STEROID RECEPTOR-ASSOCIATED AND REGULATED PROTEIN"/>
    <property type="match status" value="1"/>
</dbReference>
<dbReference type="GO" id="GO:0005634">
    <property type="term" value="C:nucleus"/>
    <property type="evidence" value="ECO:0007669"/>
    <property type="project" value="TreeGrafter"/>
</dbReference>
<organism evidence="2 3">
    <name type="scientific">Ursus maritimus</name>
    <name type="common">Polar bear</name>
    <name type="synonym">Thalarctos maritimus</name>
    <dbReference type="NCBI Taxonomy" id="29073"/>
    <lineage>
        <taxon>Eukaryota</taxon>
        <taxon>Metazoa</taxon>
        <taxon>Chordata</taxon>
        <taxon>Craniata</taxon>
        <taxon>Vertebrata</taxon>
        <taxon>Euteleostomi</taxon>
        <taxon>Mammalia</taxon>
        <taxon>Eutheria</taxon>
        <taxon>Laurasiatheria</taxon>
        <taxon>Carnivora</taxon>
        <taxon>Caniformia</taxon>
        <taxon>Ursidae</taxon>
        <taxon>Ursus</taxon>
    </lineage>
</organism>
<dbReference type="GO" id="GO:0005737">
    <property type="term" value="C:cytoplasm"/>
    <property type="evidence" value="ECO:0007669"/>
    <property type="project" value="TreeGrafter"/>
</dbReference>
<dbReference type="KEGG" id="umr:103666837"/>
<evidence type="ECO:0000313" key="3">
    <source>
        <dbReference type="RefSeq" id="XP_008693137.2"/>
    </source>
</evidence>
<dbReference type="OrthoDB" id="9451422at2759"/>
<keyword evidence="2" id="KW-1185">Reference proteome</keyword>
<dbReference type="GeneID" id="103666837"/>
<protein>
    <submittedName>
        <fullName evidence="3">Steroid receptor-associated and regulated protein</fullName>
    </submittedName>
</protein>
<dbReference type="RefSeq" id="XP_008693137.2">
    <property type="nucleotide sequence ID" value="XM_008694915.2"/>
</dbReference>
<feature type="region of interest" description="Disordered" evidence="1">
    <location>
        <begin position="44"/>
        <end position="91"/>
    </location>
</feature>
<evidence type="ECO:0000256" key="1">
    <source>
        <dbReference type="SAM" id="MobiDB-lite"/>
    </source>
</evidence>
<dbReference type="CTD" id="149563"/>
<feature type="compositionally biased region" description="Low complexity" evidence="1">
    <location>
        <begin position="44"/>
        <end position="54"/>
    </location>
</feature>
<keyword evidence="3" id="KW-0675">Receptor</keyword>
<dbReference type="PANTHER" id="PTHR38494">
    <property type="entry name" value="STEROID RECEPTOR-ASSOCIATED AND REGULATED PROTEIN"/>
    <property type="match status" value="1"/>
</dbReference>
<proteinExistence type="predicted"/>
<dbReference type="Pfam" id="PF15547">
    <property type="entry name" value="C1ORF64"/>
    <property type="match status" value="1"/>
</dbReference>
<feature type="region of interest" description="Disordered" evidence="1">
    <location>
        <begin position="171"/>
        <end position="198"/>
    </location>
</feature>
<sequence length="228" mass="24080">MTAAPGPFLWLPVEFAQQIRIRSGKYKRSGPWVGSYILEEAAEKFSSSQSEKFSTVARTVTPSEDPSDRQASPRVMGLETDLETSPGEKPACHQKAIPAAHLTFVIDCARGKQLSLVAPPVPPRAPGPHLGPVTPPMKTYILFCGGNRPHMTQEAPPGGVHLAHTGGTLPPRRGTVAPASSPVSPRVPQEAPEAKGNPLKIVPSRSSAWGTVIGSLKALSSCVCGQAE</sequence>